<dbReference type="RefSeq" id="WP_023934111.1">
    <property type="nucleotide sequence ID" value="NZ_DF196820.1"/>
</dbReference>
<evidence type="ECO:0000313" key="1">
    <source>
        <dbReference type="EMBL" id="GAD31306.1"/>
    </source>
</evidence>
<proteinExistence type="predicted"/>
<dbReference type="Proteomes" id="UP000030675">
    <property type="component" value="Unassembled WGS sequence"/>
</dbReference>
<accession>V5ENI0</accession>
<gene>
    <name evidence="1" type="ORF">PLEI_2964</name>
</gene>
<organism evidence="1 2">
    <name type="scientific">Photobacterium leiognathi lrivu.4.1</name>
    <dbReference type="NCBI Taxonomy" id="1248232"/>
    <lineage>
        <taxon>Bacteria</taxon>
        <taxon>Pseudomonadati</taxon>
        <taxon>Pseudomonadota</taxon>
        <taxon>Gammaproteobacteria</taxon>
        <taxon>Vibrionales</taxon>
        <taxon>Vibrionaceae</taxon>
        <taxon>Photobacterium</taxon>
    </lineage>
</organism>
<sequence>MTKSEIFKKAWRLAAMIAAVTKQEKCVHFRTALKAVYKSLKNCGGWFGFYEICERSARKTAKHAKSRLSGYLSAQEKGFFENEYNNSVQDAFVFNYLRNGKVMEAVQ</sequence>
<dbReference type="EMBL" id="DF196820">
    <property type="protein sequence ID" value="GAD31306.1"/>
    <property type="molecule type" value="Genomic_DNA"/>
</dbReference>
<dbReference type="AlphaFoldDB" id="V5ENI0"/>
<dbReference type="HOGENOM" id="CLU_2207568_0_0_6"/>
<evidence type="ECO:0000313" key="2">
    <source>
        <dbReference type="Proteomes" id="UP000030675"/>
    </source>
</evidence>
<name>V5ENI0_PHOLE</name>
<reference evidence="2" key="1">
    <citation type="submission" date="2012-12" db="EMBL/GenBank/DDBJ databases">
        <title>Genome Sequence of Photobacterium leiognathi lrivu.4.1.</title>
        <authorList>
            <person name="Urbanczyk H."/>
            <person name="Ogura Y."/>
            <person name="Hayashi T."/>
            <person name="Dunlap P.V."/>
        </authorList>
    </citation>
    <scope>NUCLEOTIDE SEQUENCE [LARGE SCALE GENOMIC DNA]</scope>
    <source>
        <strain evidence="2">lrivu.4.1</strain>
    </source>
</reference>
<protein>
    <submittedName>
        <fullName evidence="1">Uncharacterized protein</fullName>
    </submittedName>
</protein>